<proteinExistence type="predicted"/>
<protein>
    <submittedName>
        <fullName evidence="1">Uncharacterized protein</fullName>
    </submittedName>
</protein>
<accession>A0A0A8Y8S9</accession>
<dbReference type="AlphaFoldDB" id="A0A0A8Y8S9"/>
<name>A0A0A8Y8S9_ARUDO</name>
<reference evidence="1" key="1">
    <citation type="submission" date="2014-09" db="EMBL/GenBank/DDBJ databases">
        <authorList>
            <person name="Magalhaes I.L.F."/>
            <person name="Oliveira U."/>
            <person name="Santos F.R."/>
            <person name="Vidigal T.H.D.A."/>
            <person name="Brescovit A.D."/>
            <person name="Santos A.J."/>
        </authorList>
    </citation>
    <scope>NUCLEOTIDE SEQUENCE</scope>
    <source>
        <tissue evidence="1">Shoot tissue taken approximately 20 cm above the soil surface</tissue>
    </source>
</reference>
<reference evidence="1" key="2">
    <citation type="journal article" date="2015" name="Data Brief">
        <title>Shoot transcriptome of the giant reed, Arundo donax.</title>
        <authorList>
            <person name="Barrero R.A."/>
            <person name="Guerrero F.D."/>
            <person name="Moolhuijzen P."/>
            <person name="Goolsby J.A."/>
            <person name="Tidwell J."/>
            <person name="Bellgard S.E."/>
            <person name="Bellgard M.I."/>
        </authorList>
    </citation>
    <scope>NUCLEOTIDE SEQUENCE</scope>
    <source>
        <tissue evidence="1">Shoot tissue taken approximately 20 cm above the soil surface</tissue>
    </source>
</reference>
<dbReference type="EMBL" id="GBRH01276245">
    <property type="protein sequence ID" value="JAD21650.1"/>
    <property type="molecule type" value="Transcribed_RNA"/>
</dbReference>
<organism evidence="1">
    <name type="scientific">Arundo donax</name>
    <name type="common">Giant reed</name>
    <name type="synonym">Donax arundinaceus</name>
    <dbReference type="NCBI Taxonomy" id="35708"/>
    <lineage>
        <taxon>Eukaryota</taxon>
        <taxon>Viridiplantae</taxon>
        <taxon>Streptophyta</taxon>
        <taxon>Embryophyta</taxon>
        <taxon>Tracheophyta</taxon>
        <taxon>Spermatophyta</taxon>
        <taxon>Magnoliopsida</taxon>
        <taxon>Liliopsida</taxon>
        <taxon>Poales</taxon>
        <taxon>Poaceae</taxon>
        <taxon>PACMAD clade</taxon>
        <taxon>Arundinoideae</taxon>
        <taxon>Arundineae</taxon>
        <taxon>Arundo</taxon>
    </lineage>
</organism>
<sequence length="111" mass="12322">MLSISANNSLIPCSDSEDRTFAANTVQSLKIPLYTVPKPPRPSLLLWSKLFVALLISLYENNRRFSMLKSPLKSSSDLQRHLHISAILSARAASTMDVSISRHSSQKEAPK</sequence>
<evidence type="ECO:0000313" key="1">
    <source>
        <dbReference type="EMBL" id="JAD21650.1"/>
    </source>
</evidence>